<name>A0A011V986_9HYPH</name>
<organism evidence="1 2">
    <name type="scientific">Aquamicrobium defluvii</name>
    <dbReference type="NCBI Taxonomy" id="69279"/>
    <lineage>
        <taxon>Bacteria</taxon>
        <taxon>Pseudomonadati</taxon>
        <taxon>Pseudomonadota</taxon>
        <taxon>Alphaproteobacteria</taxon>
        <taxon>Hyphomicrobiales</taxon>
        <taxon>Phyllobacteriaceae</taxon>
        <taxon>Aquamicrobium</taxon>
    </lineage>
</organism>
<proteinExistence type="predicted"/>
<reference evidence="1 2" key="1">
    <citation type="submission" date="2014-02" db="EMBL/GenBank/DDBJ databases">
        <title>Aquamicrobium defluvii Genome sequencing.</title>
        <authorList>
            <person name="Wang X."/>
        </authorList>
    </citation>
    <scope>NUCLEOTIDE SEQUENCE [LARGE SCALE GENOMIC DNA]</scope>
    <source>
        <strain evidence="1 2">W13Z1</strain>
    </source>
</reference>
<comment type="caution">
    <text evidence="1">The sequence shown here is derived from an EMBL/GenBank/DDBJ whole genome shotgun (WGS) entry which is preliminary data.</text>
</comment>
<dbReference type="Proteomes" id="UP000019849">
    <property type="component" value="Unassembled WGS sequence"/>
</dbReference>
<gene>
    <name evidence="1" type="ORF">BG36_09575</name>
</gene>
<dbReference type="STRING" id="69279.BG36_09575"/>
<dbReference type="EMBL" id="JENY01000020">
    <property type="protein sequence ID" value="EXL04975.1"/>
    <property type="molecule type" value="Genomic_DNA"/>
</dbReference>
<protein>
    <submittedName>
        <fullName evidence="1">Uncharacterized protein</fullName>
    </submittedName>
</protein>
<dbReference type="AlphaFoldDB" id="A0A011V986"/>
<sequence length="68" mass="7854">MIVACRFEAADHRSAIRLQKFDQTIMLRTAVENRQPATTFMVWSFDENFIARLGDIDCYQHCIGGCKI</sequence>
<dbReference type="HOGENOM" id="CLU_2784846_0_0_5"/>
<evidence type="ECO:0000313" key="1">
    <source>
        <dbReference type="EMBL" id="EXL04975.1"/>
    </source>
</evidence>
<accession>A0A011V986</accession>
<evidence type="ECO:0000313" key="2">
    <source>
        <dbReference type="Proteomes" id="UP000019849"/>
    </source>
</evidence>